<dbReference type="Proteomes" id="UP000223749">
    <property type="component" value="Chromosome"/>
</dbReference>
<feature type="signal peptide" evidence="1">
    <location>
        <begin position="1"/>
        <end position="20"/>
    </location>
</feature>
<accession>A0A2D1U4H2</accession>
<evidence type="ECO:0000313" key="3">
    <source>
        <dbReference type="EMBL" id="ATP56434.1"/>
    </source>
</evidence>
<reference evidence="3 4" key="1">
    <citation type="submission" date="2017-10" db="EMBL/GenBank/DDBJ databases">
        <title>Whole genome of Pedobacter ginsengisoli T01R-27 isolated from tomato rhizosphere.</title>
        <authorList>
            <person name="Weon H.-Y."/>
            <person name="Lee S.A."/>
            <person name="Sang M.K."/>
            <person name="Song J."/>
        </authorList>
    </citation>
    <scope>NUCLEOTIDE SEQUENCE [LARGE SCALE GENOMIC DNA]</scope>
    <source>
        <strain evidence="3 4">T01R-27</strain>
    </source>
</reference>
<dbReference type="Pfam" id="PF18962">
    <property type="entry name" value="Por_Secre_tail"/>
    <property type="match status" value="1"/>
</dbReference>
<dbReference type="EMBL" id="CP024091">
    <property type="protein sequence ID" value="ATP56434.1"/>
    <property type="molecule type" value="Genomic_DNA"/>
</dbReference>
<evidence type="ECO:0000256" key="1">
    <source>
        <dbReference type="SAM" id="SignalP"/>
    </source>
</evidence>
<protein>
    <recommendedName>
        <fullName evidence="2">Secretion system C-terminal sorting domain-containing protein</fullName>
    </recommendedName>
</protein>
<keyword evidence="4" id="KW-1185">Reference proteome</keyword>
<dbReference type="KEGG" id="pgs:CPT03_08075"/>
<dbReference type="NCBIfam" id="TIGR04183">
    <property type="entry name" value="Por_Secre_tail"/>
    <property type="match status" value="1"/>
</dbReference>
<dbReference type="RefSeq" id="WP_099438376.1">
    <property type="nucleotide sequence ID" value="NZ_CP024091.1"/>
</dbReference>
<dbReference type="InterPro" id="IPR026444">
    <property type="entry name" value="Secre_tail"/>
</dbReference>
<name>A0A2D1U4H2_9SPHI</name>
<organism evidence="3 4">
    <name type="scientific">Pedobacter ginsengisoli</name>
    <dbReference type="NCBI Taxonomy" id="363852"/>
    <lineage>
        <taxon>Bacteria</taxon>
        <taxon>Pseudomonadati</taxon>
        <taxon>Bacteroidota</taxon>
        <taxon>Sphingobacteriia</taxon>
        <taxon>Sphingobacteriales</taxon>
        <taxon>Sphingobacteriaceae</taxon>
        <taxon>Pedobacter</taxon>
    </lineage>
</organism>
<sequence length="166" mass="18127">MKRRYLPILGMFGFTAIANAQQVELQRSVVASSGGSAEINNTIFQYTIGEVLVTAMENSPLLLTQGFQQPEVNGSSPEPQAPLITGFILYPNPANGQTKLEFDLVMDDLVNIQLVNNAGQTVRNISLKMLAGKANYVLPLGGYPSGLYYVVLKASRRTYSEKLVIQ</sequence>
<dbReference type="OrthoDB" id="671724at2"/>
<feature type="chain" id="PRO_5013871053" description="Secretion system C-terminal sorting domain-containing protein" evidence="1">
    <location>
        <begin position="21"/>
        <end position="166"/>
    </location>
</feature>
<feature type="domain" description="Secretion system C-terminal sorting" evidence="2">
    <location>
        <begin position="89"/>
        <end position="165"/>
    </location>
</feature>
<gene>
    <name evidence="3" type="ORF">CPT03_08075</name>
</gene>
<dbReference type="AlphaFoldDB" id="A0A2D1U4H2"/>
<evidence type="ECO:0000313" key="4">
    <source>
        <dbReference type="Proteomes" id="UP000223749"/>
    </source>
</evidence>
<proteinExistence type="predicted"/>
<keyword evidence="1" id="KW-0732">Signal</keyword>
<evidence type="ECO:0000259" key="2">
    <source>
        <dbReference type="Pfam" id="PF18962"/>
    </source>
</evidence>